<evidence type="ECO:0000313" key="1">
    <source>
        <dbReference type="EMBL" id="STZ63583.1"/>
    </source>
</evidence>
<reference evidence="1 2" key="1">
    <citation type="submission" date="2018-06" db="EMBL/GenBank/DDBJ databases">
        <authorList>
            <consortium name="Pathogen Informatics"/>
            <person name="Doyle S."/>
        </authorList>
    </citation>
    <scope>NUCLEOTIDE SEQUENCE [LARGE SCALE GENOMIC DNA]</scope>
    <source>
        <strain evidence="1 2">NCTC10359</strain>
    </source>
</reference>
<sequence length="56" mass="6528">MLDEFACGVIKINPIFFNGFDVLWVIIHVKVGCKTRQKWINAVIFKRQYHVASGIY</sequence>
<organism evidence="1 2">
    <name type="scientific">Moraxella lacunata</name>
    <dbReference type="NCBI Taxonomy" id="477"/>
    <lineage>
        <taxon>Bacteria</taxon>
        <taxon>Pseudomonadati</taxon>
        <taxon>Pseudomonadota</taxon>
        <taxon>Gammaproteobacteria</taxon>
        <taxon>Moraxellales</taxon>
        <taxon>Moraxellaceae</taxon>
        <taxon>Moraxella</taxon>
    </lineage>
</organism>
<accession>A0A378TV22</accession>
<protein>
    <submittedName>
        <fullName evidence="1">Uncharacterized protein</fullName>
    </submittedName>
</protein>
<name>A0A378TV22_MORLA</name>
<dbReference type="EMBL" id="UGQU01000003">
    <property type="protein sequence ID" value="STZ63583.1"/>
    <property type="molecule type" value="Genomic_DNA"/>
</dbReference>
<gene>
    <name evidence="1" type="ORF">NCTC10359_02019</name>
</gene>
<proteinExistence type="predicted"/>
<dbReference type="AlphaFoldDB" id="A0A378TV22"/>
<dbReference type="Proteomes" id="UP000254437">
    <property type="component" value="Unassembled WGS sequence"/>
</dbReference>
<evidence type="ECO:0000313" key="2">
    <source>
        <dbReference type="Proteomes" id="UP000254437"/>
    </source>
</evidence>